<name>A0A853C938_9ACTN</name>
<proteinExistence type="inferred from homology"/>
<dbReference type="GO" id="GO:0006865">
    <property type="term" value="P:amino acid transport"/>
    <property type="evidence" value="ECO:0007669"/>
    <property type="project" value="UniProtKB-KW"/>
</dbReference>
<evidence type="ECO:0000256" key="3">
    <source>
        <dbReference type="ARBA" id="ARBA00022475"/>
    </source>
</evidence>
<organism evidence="10 11">
    <name type="scientific">Petropleomorpha daqingensis</name>
    <dbReference type="NCBI Taxonomy" id="2026353"/>
    <lineage>
        <taxon>Bacteria</taxon>
        <taxon>Bacillati</taxon>
        <taxon>Actinomycetota</taxon>
        <taxon>Actinomycetes</taxon>
        <taxon>Geodermatophilales</taxon>
        <taxon>Geodermatophilaceae</taxon>
        <taxon>Petropleomorpha</taxon>
    </lineage>
</organism>
<keyword evidence="11" id="KW-1185">Reference proteome</keyword>
<feature type="transmembrane region" description="Helical" evidence="9">
    <location>
        <begin position="190"/>
        <end position="210"/>
    </location>
</feature>
<feature type="transmembrane region" description="Helical" evidence="9">
    <location>
        <begin position="52"/>
        <end position="79"/>
    </location>
</feature>
<evidence type="ECO:0000256" key="9">
    <source>
        <dbReference type="SAM" id="Phobius"/>
    </source>
</evidence>
<evidence type="ECO:0000256" key="2">
    <source>
        <dbReference type="ARBA" id="ARBA00022448"/>
    </source>
</evidence>
<reference evidence="10 11" key="1">
    <citation type="submission" date="2020-07" db="EMBL/GenBank/DDBJ databases">
        <title>Sequencing the genomes of 1000 actinobacteria strains.</title>
        <authorList>
            <person name="Klenk H.-P."/>
        </authorList>
    </citation>
    <scope>NUCLEOTIDE SEQUENCE [LARGE SCALE GENOMIC DNA]</scope>
    <source>
        <strain evidence="10 11">DSM 104001</strain>
    </source>
</reference>
<feature type="transmembrane region" description="Helical" evidence="9">
    <location>
        <begin position="86"/>
        <end position="104"/>
    </location>
</feature>
<feature type="transmembrane region" description="Helical" evidence="9">
    <location>
        <begin position="313"/>
        <end position="331"/>
    </location>
</feature>
<feature type="transmembrane region" description="Helical" evidence="9">
    <location>
        <begin position="110"/>
        <end position="132"/>
    </location>
</feature>
<evidence type="ECO:0000256" key="6">
    <source>
        <dbReference type="ARBA" id="ARBA00022989"/>
    </source>
</evidence>
<dbReference type="GO" id="GO:0022857">
    <property type="term" value="F:transmembrane transporter activity"/>
    <property type="evidence" value="ECO:0007669"/>
    <property type="project" value="InterPro"/>
</dbReference>
<comment type="similarity">
    <text evidence="8">Belongs to the binding-protein-dependent transport system permease family. LivHM subfamily.</text>
</comment>
<dbReference type="AlphaFoldDB" id="A0A853C938"/>
<dbReference type="EMBL" id="JACBZT010000001">
    <property type="protein sequence ID" value="NYJ04124.1"/>
    <property type="molecule type" value="Genomic_DNA"/>
</dbReference>
<evidence type="ECO:0000256" key="4">
    <source>
        <dbReference type="ARBA" id="ARBA00022692"/>
    </source>
</evidence>
<dbReference type="InterPro" id="IPR052157">
    <property type="entry name" value="BCAA_transport_permease"/>
</dbReference>
<evidence type="ECO:0000256" key="1">
    <source>
        <dbReference type="ARBA" id="ARBA00004651"/>
    </source>
</evidence>
<gene>
    <name evidence="10" type="ORF">GGQ55_000402</name>
</gene>
<accession>A0A853C938</accession>
<dbReference type="PANTHER" id="PTHR11795">
    <property type="entry name" value="BRANCHED-CHAIN AMINO ACID TRANSPORT SYSTEM PERMEASE PROTEIN LIVH"/>
    <property type="match status" value="1"/>
</dbReference>
<keyword evidence="6 9" id="KW-1133">Transmembrane helix</keyword>
<evidence type="ECO:0000256" key="8">
    <source>
        <dbReference type="ARBA" id="ARBA00037998"/>
    </source>
</evidence>
<evidence type="ECO:0000313" key="11">
    <source>
        <dbReference type="Proteomes" id="UP000541969"/>
    </source>
</evidence>
<evidence type="ECO:0000256" key="5">
    <source>
        <dbReference type="ARBA" id="ARBA00022970"/>
    </source>
</evidence>
<evidence type="ECO:0000256" key="7">
    <source>
        <dbReference type="ARBA" id="ARBA00023136"/>
    </source>
</evidence>
<feature type="transmembrane region" description="Helical" evidence="9">
    <location>
        <begin position="239"/>
        <end position="260"/>
    </location>
</feature>
<evidence type="ECO:0000313" key="10">
    <source>
        <dbReference type="EMBL" id="NYJ04124.1"/>
    </source>
</evidence>
<keyword evidence="7 9" id="KW-0472">Membrane</keyword>
<protein>
    <submittedName>
        <fullName evidence="10">Branched-chain amino acid transport system permease protein</fullName>
    </submittedName>
</protein>
<feature type="transmembrane region" description="Helical" evidence="9">
    <location>
        <begin position="272"/>
        <end position="301"/>
    </location>
</feature>
<dbReference type="Pfam" id="PF02653">
    <property type="entry name" value="BPD_transp_2"/>
    <property type="match status" value="1"/>
</dbReference>
<comment type="subcellular location">
    <subcellularLocation>
        <location evidence="1">Cell membrane</location>
        <topology evidence="1">Multi-pass membrane protein</topology>
    </subcellularLocation>
</comment>
<dbReference type="PANTHER" id="PTHR11795:SF442">
    <property type="entry name" value="ABC TRANSPORTER ATP-BINDING PROTEIN"/>
    <property type="match status" value="1"/>
</dbReference>
<keyword evidence="5" id="KW-0029">Amino-acid transport</keyword>
<comment type="caution">
    <text evidence="10">The sequence shown here is derived from an EMBL/GenBank/DDBJ whole genome shotgun (WGS) entry which is preliminary data.</text>
</comment>
<dbReference type="RefSeq" id="WP_218859129.1">
    <property type="nucleotide sequence ID" value="NZ_JACBZT010000001.1"/>
</dbReference>
<keyword evidence="3" id="KW-1003">Cell membrane</keyword>
<dbReference type="Proteomes" id="UP000541969">
    <property type="component" value="Unassembled WGS sequence"/>
</dbReference>
<keyword evidence="4 9" id="KW-0812">Transmembrane</keyword>
<keyword evidence="2" id="KW-0813">Transport</keyword>
<feature type="transmembrane region" description="Helical" evidence="9">
    <location>
        <begin position="19"/>
        <end position="40"/>
    </location>
</feature>
<dbReference type="InterPro" id="IPR001851">
    <property type="entry name" value="ABC_transp_permease"/>
</dbReference>
<dbReference type="GO" id="GO:0005886">
    <property type="term" value="C:plasma membrane"/>
    <property type="evidence" value="ECO:0007669"/>
    <property type="project" value="UniProtKB-SubCell"/>
</dbReference>
<dbReference type="CDD" id="cd06582">
    <property type="entry name" value="TM_PBP1_LivH_like"/>
    <property type="match status" value="1"/>
</dbReference>
<sequence>MASQTAAARRSVPRLRVPVAPAVAVLIGAAGLLGVLWQAFEKGFGSEGNVPTFILITLNGLTLAGLYFISASGLTLIFGLLRVTNLAHGALFLLGGYLALTLVQDAGVNWWLAALVAMVGAGVVGLVMHQLFLRWNQGQDLRQALITIAVSLILADQMQAWFGATPTAIAPPEFLAQPLPLGVYDLAYPTFRLTMLAAALVVGLVFWLVYKRTRVGMVVRAGVDDTQMTSALGVNVQKVFAIAFFVGSALAGLGGVFAGTSLSLAPGQDQSFLVSALVVVIVGGMGSLGGAALGALLLGLVDQYSSAYLPPEYSNLSALLTFVLLAVILAVRPTGLFGKIR</sequence>
<feature type="transmembrane region" description="Helical" evidence="9">
    <location>
        <begin position="144"/>
        <end position="170"/>
    </location>
</feature>